<reference evidence="3" key="1">
    <citation type="journal article" date="2014" name="Int. J. Syst. Evol. Microbiol.">
        <title>Complete genome sequence of Corynebacterium casei LMG S-19264T (=DSM 44701T), isolated from a smear-ripened cheese.</title>
        <authorList>
            <consortium name="US DOE Joint Genome Institute (JGI-PGF)"/>
            <person name="Walter F."/>
            <person name="Albersmeier A."/>
            <person name="Kalinowski J."/>
            <person name="Ruckert C."/>
        </authorList>
    </citation>
    <scope>NUCLEOTIDE SEQUENCE</scope>
    <source>
        <strain evidence="3">CGMCC 1.12181</strain>
    </source>
</reference>
<sequence>MGGFIQNAAGRLSTVVFLCALTPYAMAANKGNISAAVNTFMIGAIVAVLISLVFALQKNQNGQLADLKTGKFFLLLSILLLIVFVTATAAFFIFM</sequence>
<organism evidence="3 4">
    <name type="scientific">Marinicella pacifica</name>
    <dbReference type="NCBI Taxonomy" id="1171543"/>
    <lineage>
        <taxon>Bacteria</taxon>
        <taxon>Pseudomonadati</taxon>
        <taxon>Pseudomonadota</taxon>
        <taxon>Gammaproteobacteria</taxon>
        <taxon>Lysobacterales</taxon>
        <taxon>Marinicellaceae</taxon>
        <taxon>Marinicella</taxon>
    </lineage>
</organism>
<keyword evidence="1" id="KW-0812">Transmembrane</keyword>
<dbReference type="Proteomes" id="UP000605253">
    <property type="component" value="Unassembled WGS sequence"/>
</dbReference>
<keyword evidence="1" id="KW-1133">Transmembrane helix</keyword>
<evidence type="ECO:0000313" key="4">
    <source>
        <dbReference type="Proteomes" id="UP000605253"/>
    </source>
</evidence>
<proteinExistence type="predicted"/>
<feature type="transmembrane region" description="Helical" evidence="1">
    <location>
        <begin position="72"/>
        <end position="94"/>
    </location>
</feature>
<evidence type="ECO:0000313" key="3">
    <source>
        <dbReference type="EMBL" id="GGF85443.1"/>
    </source>
</evidence>
<name>A0A917CFV3_9GAMM</name>
<evidence type="ECO:0000256" key="2">
    <source>
        <dbReference type="SAM" id="SignalP"/>
    </source>
</evidence>
<feature type="transmembrane region" description="Helical" evidence="1">
    <location>
        <begin position="37"/>
        <end position="56"/>
    </location>
</feature>
<dbReference type="AlphaFoldDB" id="A0A917CFV3"/>
<protein>
    <recommendedName>
        <fullName evidence="5">DUF4190 domain-containing protein</fullName>
    </recommendedName>
</protein>
<feature type="chain" id="PRO_5037777985" description="DUF4190 domain-containing protein" evidence="2">
    <location>
        <begin position="28"/>
        <end position="95"/>
    </location>
</feature>
<gene>
    <name evidence="3" type="ORF">GCM10011365_03050</name>
</gene>
<reference evidence="3" key="2">
    <citation type="submission" date="2020-09" db="EMBL/GenBank/DDBJ databases">
        <authorList>
            <person name="Sun Q."/>
            <person name="Zhou Y."/>
        </authorList>
    </citation>
    <scope>NUCLEOTIDE SEQUENCE</scope>
    <source>
        <strain evidence="3">CGMCC 1.12181</strain>
    </source>
</reference>
<comment type="caution">
    <text evidence="3">The sequence shown here is derived from an EMBL/GenBank/DDBJ whole genome shotgun (WGS) entry which is preliminary data.</text>
</comment>
<dbReference type="EMBL" id="BMEO01000001">
    <property type="protein sequence ID" value="GGF85443.1"/>
    <property type="molecule type" value="Genomic_DNA"/>
</dbReference>
<accession>A0A917CFV3</accession>
<evidence type="ECO:0000256" key="1">
    <source>
        <dbReference type="SAM" id="Phobius"/>
    </source>
</evidence>
<keyword evidence="2" id="KW-0732">Signal</keyword>
<keyword evidence="4" id="KW-1185">Reference proteome</keyword>
<feature type="signal peptide" evidence="2">
    <location>
        <begin position="1"/>
        <end position="27"/>
    </location>
</feature>
<keyword evidence="1" id="KW-0472">Membrane</keyword>
<evidence type="ECO:0008006" key="5">
    <source>
        <dbReference type="Google" id="ProtNLM"/>
    </source>
</evidence>